<evidence type="ECO:0000259" key="7">
    <source>
        <dbReference type="Pfam" id="PF07782"/>
    </source>
</evidence>
<feature type="compositionally biased region" description="Low complexity" evidence="5">
    <location>
        <begin position="283"/>
        <end position="297"/>
    </location>
</feature>
<feature type="compositionally biased region" description="Basic and acidic residues" evidence="5">
    <location>
        <begin position="84"/>
        <end position="100"/>
    </location>
</feature>
<evidence type="ECO:0000256" key="5">
    <source>
        <dbReference type="SAM" id="MobiDB-lite"/>
    </source>
</evidence>
<dbReference type="GeneID" id="119728981"/>
<dbReference type="EnsemblMetazoa" id="XM_038201461.1">
    <property type="protein sequence ID" value="XP_038057389.1"/>
    <property type="gene ID" value="LOC119728981"/>
</dbReference>
<keyword evidence="4 6" id="KW-0472">Membrane</keyword>
<feature type="compositionally biased region" description="Polar residues" evidence="5">
    <location>
        <begin position="569"/>
        <end position="578"/>
    </location>
</feature>
<feature type="transmembrane region" description="Helical" evidence="6">
    <location>
        <begin position="951"/>
        <end position="972"/>
    </location>
</feature>
<feature type="compositionally biased region" description="Polar residues" evidence="5">
    <location>
        <begin position="418"/>
        <end position="432"/>
    </location>
</feature>
<dbReference type="PANTHER" id="PTHR21041">
    <property type="entry name" value="DENDRITIC CELL-SPECIFIC TRANSMEMBRANE PROTEIN"/>
    <property type="match status" value="1"/>
</dbReference>
<protein>
    <recommendedName>
        <fullName evidence="11">Dendritic cell-specific transmembrane protein-like domain-containing protein</fullName>
    </recommendedName>
</protein>
<feature type="transmembrane region" description="Helical" evidence="6">
    <location>
        <begin position="653"/>
        <end position="673"/>
    </location>
</feature>
<dbReference type="InterPro" id="IPR051856">
    <property type="entry name" value="CSR-E3_Ligase_Protein"/>
</dbReference>
<evidence type="ECO:0000256" key="3">
    <source>
        <dbReference type="ARBA" id="ARBA00022989"/>
    </source>
</evidence>
<dbReference type="Proteomes" id="UP000887568">
    <property type="component" value="Unplaced"/>
</dbReference>
<feature type="compositionally biased region" description="Polar residues" evidence="5">
    <location>
        <begin position="587"/>
        <end position="609"/>
    </location>
</feature>
<evidence type="ECO:0000313" key="9">
    <source>
        <dbReference type="EnsemblMetazoa" id="XP_038057389.1"/>
    </source>
</evidence>
<dbReference type="OMA" id="ADNDFRE"/>
<accession>A0A914A166</accession>
<dbReference type="RefSeq" id="XP_038057389.1">
    <property type="nucleotide sequence ID" value="XM_038201461.1"/>
</dbReference>
<dbReference type="Pfam" id="PF26037">
    <property type="entry name" value="zf-RING_DCST1_C"/>
    <property type="match status" value="1"/>
</dbReference>
<feature type="compositionally biased region" description="Basic residues" evidence="5">
    <location>
        <begin position="135"/>
        <end position="148"/>
    </location>
</feature>
<keyword evidence="3 6" id="KW-1133">Transmembrane helix</keyword>
<evidence type="ECO:0000256" key="4">
    <source>
        <dbReference type="ARBA" id="ARBA00023136"/>
    </source>
</evidence>
<feature type="compositionally biased region" description="Low complexity" evidence="5">
    <location>
        <begin position="249"/>
        <end position="258"/>
    </location>
</feature>
<evidence type="ECO:0000256" key="1">
    <source>
        <dbReference type="ARBA" id="ARBA00004141"/>
    </source>
</evidence>
<dbReference type="InterPro" id="IPR012858">
    <property type="entry name" value="DC_STAMP-like"/>
</dbReference>
<dbReference type="PANTHER" id="PTHR21041:SF9">
    <property type="entry name" value="DENDRITIC CELL-SPECIFIC TRANSMEMBRANE PROTEIN-LIKE DOMAIN-CONTAINING PROTEIN"/>
    <property type="match status" value="1"/>
</dbReference>
<evidence type="ECO:0000313" key="10">
    <source>
        <dbReference type="Proteomes" id="UP000887568"/>
    </source>
</evidence>
<feature type="compositionally biased region" description="Low complexity" evidence="5">
    <location>
        <begin position="320"/>
        <end position="344"/>
    </location>
</feature>
<keyword evidence="2 6" id="KW-0812">Transmembrane</keyword>
<feature type="region of interest" description="Disordered" evidence="5">
    <location>
        <begin position="1"/>
        <end position="465"/>
    </location>
</feature>
<feature type="transmembrane region" description="Helical" evidence="6">
    <location>
        <begin position="1133"/>
        <end position="1155"/>
    </location>
</feature>
<feature type="compositionally biased region" description="Low complexity" evidence="5">
    <location>
        <begin position="185"/>
        <end position="197"/>
    </location>
</feature>
<dbReference type="Pfam" id="PF26039">
    <property type="entry name" value="Dcst2"/>
    <property type="match status" value="1"/>
</dbReference>
<evidence type="ECO:0000256" key="2">
    <source>
        <dbReference type="ARBA" id="ARBA00022692"/>
    </source>
</evidence>
<dbReference type="InterPro" id="IPR058842">
    <property type="entry name" value="DCST1_C"/>
</dbReference>
<feature type="compositionally biased region" description="Basic and acidic residues" evidence="5">
    <location>
        <begin position="372"/>
        <end position="401"/>
    </location>
</feature>
<evidence type="ECO:0008006" key="11">
    <source>
        <dbReference type="Google" id="ProtNLM"/>
    </source>
</evidence>
<feature type="compositionally biased region" description="Basic and acidic residues" evidence="5">
    <location>
        <begin position="7"/>
        <end position="34"/>
    </location>
</feature>
<feature type="compositionally biased region" description="Basic residues" evidence="5">
    <location>
        <begin position="610"/>
        <end position="619"/>
    </location>
</feature>
<dbReference type="OrthoDB" id="5985669at2759"/>
<reference evidence="9" key="1">
    <citation type="submission" date="2022-11" db="UniProtKB">
        <authorList>
            <consortium name="EnsemblMetazoa"/>
        </authorList>
    </citation>
    <scope>IDENTIFICATION</scope>
</reference>
<feature type="compositionally biased region" description="Polar residues" evidence="5">
    <location>
        <begin position="59"/>
        <end position="70"/>
    </location>
</feature>
<name>A0A914A166_PATMI</name>
<comment type="subcellular location">
    <subcellularLocation>
        <location evidence="1">Membrane</location>
        <topology evidence="1">Multi-pass membrane protein</topology>
    </subcellularLocation>
</comment>
<feature type="region of interest" description="Disordered" evidence="5">
    <location>
        <begin position="556"/>
        <end position="622"/>
    </location>
</feature>
<evidence type="ECO:0000256" key="6">
    <source>
        <dbReference type="SAM" id="Phobius"/>
    </source>
</evidence>
<feature type="transmembrane region" description="Helical" evidence="6">
    <location>
        <begin position="721"/>
        <end position="740"/>
    </location>
</feature>
<keyword evidence="10" id="KW-1185">Reference proteome</keyword>
<evidence type="ECO:0000259" key="8">
    <source>
        <dbReference type="Pfam" id="PF26037"/>
    </source>
</evidence>
<dbReference type="GO" id="GO:0016020">
    <property type="term" value="C:membrane"/>
    <property type="evidence" value="ECO:0007669"/>
    <property type="project" value="UniProtKB-SubCell"/>
</dbReference>
<dbReference type="Pfam" id="PF07782">
    <property type="entry name" value="DC_STAMP"/>
    <property type="match status" value="1"/>
</dbReference>
<proteinExistence type="predicted"/>
<sequence length="1292" mass="142269">MSTALKVKLERSLSQPRVRDDNDVRQDENAEPHPGHRYYTPQPDCKKPQLLPKPGVPTPSKTTISPQINESDTKPDTIESPAEAARHDEGTKEAEDREKATVPNGHVPADKQTGAPNSARLKALRAASTMEPLTPRRKAPSRPPLGKRRTSDTQLQVIEQLMKRNESFNPKASASLKRGSGNKVSRSASSAGLLSASPDRRSRPQFLTPQPTRRKFNLVDRTPSVNDGSPIGPVARLAQKTKRLTSQNSWDSAHSSDPSPSPSPHTPVSPLAAPAFKAKKMTSPSSADSGQSAESSPSPTPHTPVSPLALPAFKTKKLNSQQSSDSGLSPDLSSSPSPHTPVSPLAAPAFIGRVRQSVRPAPPVPDSQQRNIDFHQWKGPDKEKQWTKPEKSHSGTKDAISRNRPISMPNNIRRVSRGSVNKSKQRQSTVRQQVAARQLASTVTRPASPAIGRSTSTRHRHQSAPAGRVALALKHDPTGPVTSSLTGGEAPLNTTISTGIRRRHASDSLRKEVLRSVSMERSRKMSLMSDEGRGLEEVTPLGKADNDFREEMIRLKTGLDQPDMHDSSTRSLNGSTKASPRRFVSADNRSVYSDYPSTFTNSPGPSPTRQRPKLRRGRSSRTSLGSFKSMLASNEFLNDIFLSDRKSHRKLKGIVGALAGLVLGCCLFLGVYYGLEYSLIASIVITVVATIIMCLSLALTVRARCVAALMVPTLCTSRGRAAFLAVIVTLLLTGPIDNIYTNAKVASESMSCSAELAKNQTKLIQDAAKEIFDVYVRNLMDSVRKLQDAAEAVHDAFRPVENVLNEFVQIIGNAGEALRAAASMCRQIINGAYKDCSTGVNIAYKDCRAALGQVPDIGSARLDEVCNLLNFGQEVCGLLRNADGICEAPTLLDDLIDTALKATQGALEDLRRVFDTDVDFETYWENRQNQSQSFESIQGAIQQELEDSLSFLNSAFSIVDKIVALSVLFLLFRSYKYHSKYRTKDRFDNYYVTKEFKLLDEKRQESGRDPILPLKKSERRRLIDLSSVLLSKPEKGLFKLGMVTVLLHVVIAAVLVLADYGLFWLLSLISRHGKVKFEISGGGGTDLTIGGTGVLSQLIQSLFVEGFAAASEFNVSLDTEHCLPNPNPPNENLSIGIGVLYLIAILMVLSQAYALRLRRRIASYFYPERELERINFLYNHTLQRRQNLFKLLKQRIRQTKHEMDVEQRVSFVAYLSAKYPCWRKVFRFLGQEKRVCLGCADVDNGTFKSCGNPDCRGLYCRECLHEIGNTCTLCQEIVVGSDMSIGVVENRV</sequence>
<feature type="domain" description="E3 ubiquitin-protein ligase DCST1-like C-terminal" evidence="8">
    <location>
        <begin position="1234"/>
        <end position="1276"/>
    </location>
</feature>
<feature type="domain" description="Dendritic cell-specific transmembrane protein-like" evidence="7">
    <location>
        <begin position="987"/>
        <end position="1178"/>
    </location>
</feature>
<organism evidence="9 10">
    <name type="scientific">Patiria miniata</name>
    <name type="common">Bat star</name>
    <name type="synonym">Asterina miniata</name>
    <dbReference type="NCBI Taxonomy" id="46514"/>
    <lineage>
        <taxon>Eukaryota</taxon>
        <taxon>Metazoa</taxon>
        <taxon>Echinodermata</taxon>
        <taxon>Eleutherozoa</taxon>
        <taxon>Asterozoa</taxon>
        <taxon>Asteroidea</taxon>
        <taxon>Valvatacea</taxon>
        <taxon>Valvatida</taxon>
        <taxon>Asterinidae</taxon>
        <taxon>Patiria</taxon>
    </lineage>
</organism>
<feature type="transmembrane region" description="Helical" evidence="6">
    <location>
        <begin position="1040"/>
        <end position="1066"/>
    </location>
</feature>
<feature type="transmembrane region" description="Helical" evidence="6">
    <location>
        <begin position="679"/>
        <end position="701"/>
    </location>
</feature>